<evidence type="ECO:0000313" key="1">
    <source>
        <dbReference type="EMBL" id="KNE02848.1"/>
    </source>
</evidence>
<dbReference type="AlphaFoldDB" id="A0A0L0P8Y5"/>
<name>A0A0L0P8Y5_CANAR</name>
<dbReference type="VEuPathDB" id="FungiDB:QG37_00009"/>
<organism evidence="1 2">
    <name type="scientific">Candidozyma auris</name>
    <name type="common">Yeast</name>
    <name type="synonym">Candida auris</name>
    <dbReference type="NCBI Taxonomy" id="498019"/>
    <lineage>
        <taxon>Eukaryota</taxon>
        <taxon>Fungi</taxon>
        <taxon>Dikarya</taxon>
        <taxon>Ascomycota</taxon>
        <taxon>Saccharomycotina</taxon>
        <taxon>Pichiomycetes</taxon>
        <taxon>Metschnikowiaceae</taxon>
        <taxon>Candidozyma</taxon>
    </lineage>
</organism>
<dbReference type="EMBL" id="LGST01000001">
    <property type="protein sequence ID" value="KNE02848.1"/>
    <property type="molecule type" value="Genomic_DNA"/>
</dbReference>
<protein>
    <submittedName>
        <fullName evidence="1">Uncharacterized protein</fullName>
    </submittedName>
</protein>
<gene>
    <name evidence="1" type="ORF">QG37_00009</name>
</gene>
<accession>A0A0L0P8Y5</accession>
<comment type="caution">
    <text evidence="1">The sequence shown here is derived from an EMBL/GenBank/DDBJ whole genome shotgun (WGS) entry which is preliminary data.</text>
</comment>
<reference evidence="2" key="1">
    <citation type="journal article" date="2015" name="BMC Genomics">
        <title>Draft genome of a commonly misdiagnosed multidrug resistant pathogen Candida auris.</title>
        <authorList>
            <person name="Chatterjee S."/>
            <person name="Alampalli S.V."/>
            <person name="Nageshan R.K."/>
            <person name="Chettiar S.T."/>
            <person name="Joshi S."/>
            <person name="Tatu U.S."/>
        </authorList>
    </citation>
    <scope>NUCLEOTIDE SEQUENCE [LARGE SCALE GENOMIC DNA]</scope>
    <source>
        <strain evidence="2">6684</strain>
    </source>
</reference>
<evidence type="ECO:0000313" key="2">
    <source>
        <dbReference type="Proteomes" id="UP000037122"/>
    </source>
</evidence>
<dbReference type="Proteomes" id="UP000037122">
    <property type="component" value="Unassembled WGS sequence"/>
</dbReference>
<sequence length="52" mass="5723">MLGSKVWLETQQQATNCFRAYHLAEIPAGVTAQAHEALLIAVCPNTTFVKSY</sequence>
<proteinExistence type="predicted"/>